<dbReference type="Gene3D" id="2.60.120.200">
    <property type="match status" value="1"/>
</dbReference>
<feature type="domain" description="N,N-dimethylformamidase beta subunit-like C-terminal" evidence="1">
    <location>
        <begin position="282"/>
        <end position="715"/>
    </location>
</feature>
<accession>A0ABU5EFK6</accession>
<dbReference type="InterPro" id="IPR046540">
    <property type="entry name" value="DMFA2_C"/>
</dbReference>
<reference evidence="2 3" key="1">
    <citation type="journal article" date="2016" name="Antonie Van Leeuwenhoek">
        <title>Dongia soli sp. nov., isolated from soil from Dokdo, Korea.</title>
        <authorList>
            <person name="Kim D.U."/>
            <person name="Lee H."/>
            <person name="Kim H."/>
            <person name="Kim S.G."/>
            <person name="Ka J.O."/>
        </authorList>
    </citation>
    <scope>NUCLEOTIDE SEQUENCE [LARGE SCALE GENOMIC DNA]</scope>
    <source>
        <strain evidence="2 3">D78</strain>
    </source>
</reference>
<organism evidence="2 3">
    <name type="scientific">Dongia soli</name>
    <dbReference type="NCBI Taxonomy" id="600628"/>
    <lineage>
        <taxon>Bacteria</taxon>
        <taxon>Pseudomonadati</taxon>
        <taxon>Pseudomonadota</taxon>
        <taxon>Alphaproteobacteria</taxon>
        <taxon>Rhodospirillales</taxon>
        <taxon>Dongiaceae</taxon>
        <taxon>Dongia</taxon>
    </lineage>
</organism>
<proteinExistence type="predicted"/>
<dbReference type="Pfam" id="PF20254">
    <property type="entry name" value="DMFA2_C"/>
    <property type="match status" value="1"/>
</dbReference>
<evidence type="ECO:0000259" key="1">
    <source>
        <dbReference type="Pfam" id="PF20254"/>
    </source>
</evidence>
<dbReference type="InterPro" id="IPR029062">
    <property type="entry name" value="Class_I_gatase-like"/>
</dbReference>
<name>A0ABU5EFK6_9PROT</name>
<gene>
    <name evidence="2" type="ORF">SMD27_15440</name>
</gene>
<dbReference type="EMBL" id="JAXCLW010000004">
    <property type="protein sequence ID" value="MDY0884238.1"/>
    <property type="molecule type" value="Genomic_DNA"/>
</dbReference>
<dbReference type="RefSeq" id="WP_320509306.1">
    <property type="nucleotide sequence ID" value="NZ_JAXCLW010000004.1"/>
</dbReference>
<evidence type="ECO:0000313" key="2">
    <source>
        <dbReference type="EMBL" id="MDY0884238.1"/>
    </source>
</evidence>
<protein>
    <submittedName>
        <fullName evidence="2">DUF6605 domain-containing protein</fullName>
    </submittedName>
</protein>
<sequence>MSKLPKRLLGYTDKVSVAPGDKIDFKISSPLSGKYDARIIRLICGDDSEGGPGLKVDPVKTSIDGSYTARWQPIHHGSYAVIDNGGAFAAKAITLDVMIWPTLPADGRDQALLGNFDAATQSGYVLYIDGSGHLSFRIGAAAPVRLSTTLLSRHWHHVAVSFDSASGKVVMHQHRLMDYPRVQRSDTVEATISGAKTTGGSRFLIAAWSDKENAAAHYNGKIDSPRVIGAALGVAALAALRPHDARKLPVIADWDFSRDMSGIDIRDISGQGHDGRLVNLPTRAMKGWNWDATEMNWRHKPEHYGAIHFHDDDLYDCGWETDFTLTVPAGLKSGIYCAELRQKGPDGEIDDMIPFYVRPPRGTANAPVALLIPTASYLAYSNHQMASSWSFDELSSGKFVTLSAGDRYLEENHSFGLSTYDSHNDGSGVCYSSRLRPVLNMRPRAELWQFNADTHITDWLEARGIAYDVITDDDMEAEGLDLLKNYRCVVTGTHPEYYTTKMMQTVRDFTNEGGRLIYLGANGFYWRVAYHETLPGVLEHRRAEDGMRGWISEDGEYYMNFSGELGGLWRRNGQPPQGLVGTGFAAQGFDISSWYDRTADSFDPRAAFIFEGVGKDEKIGDFGLIGGGAAGWEIDRADELLGTPPHTLIVAVASEFPSSYHWVKEEFNHTHSAIDGENCPMVRCDMTFFETPKGGAVFSTSSISWAGSLFHNNYENNVSRITENVIRRFIDPKPL</sequence>
<dbReference type="SUPFAM" id="SSF49899">
    <property type="entry name" value="Concanavalin A-like lectins/glucanases"/>
    <property type="match status" value="1"/>
</dbReference>
<dbReference type="InterPro" id="IPR013320">
    <property type="entry name" value="ConA-like_dom_sf"/>
</dbReference>
<dbReference type="SUPFAM" id="SSF52317">
    <property type="entry name" value="Class I glutamine amidotransferase-like"/>
    <property type="match status" value="1"/>
</dbReference>
<evidence type="ECO:0000313" key="3">
    <source>
        <dbReference type="Proteomes" id="UP001279642"/>
    </source>
</evidence>
<dbReference type="Proteomes" id="UP001279642">
    <property type="component" value="Unassembled WGS sequence"/>
</dbReference>
<comment type="caution">
    <text evidence="2">The sequence shown here is derived from an EMBL/GenBank/DDBJ whole genome shotgun (WGS) entry which is preliminary data.</text>
</comment>
<keyword evidence="3" id="KW-1185">Reference proteome</keyword>